<dbReference type="EMBL" id="CABVQG010000013">
    <property type="protein sequence ID" value="VWC79370.1"/>
    <property type="molecule type" value="Genomic_DNA"/>
</dbReference>
<evidence type="ECO:0000313" key="2">
    <source>
        <dbReference type="Proteomes" id="UP000494120"/>
    </source>
</evidence>
<accession>A0ABY6XY75</accession>
<evidence type="ECO:0000313" key="1">
    <source>
        <dbReference type="EMBL" id="VWC79370.1"/>
    </source>
</evidence>
<proteinExistence type="predicted"/>
<gene>
    <name evidence="1" type="ORF">BLA17378_03806</name>
</gene>
<reference evidence="1 2" key="1">
    <citation type="submission" date="2019-09" db="EMBL/GenBank/DDBJ databases">
        <authorList>
            <person name="Depoorter E."/>
        </authorList>
    </citation>
    <scope>NUCLEOTIDE SEQUENCE [LARGE SCALE GENOMIC DNA]</scope>
    <source>
        <strain evidence="1 2">R-17378</strain>
    </source>
</reference>
<dbReference type="RefSeq" id="WP_240201810.1">
    <property type="nucleotide sequence ID" value="NZ_CABVQG010000013.1"/>
</dbReference>
<organism evidence="1 2">
    <name type="scientific">Burkholderia aenigmatica</name>
    <dbReference type="NCBI Taxonomy" id="2015348"/>
    <lineage>
        <taxon>Bacteria</taxon>
        <taxon>Pseudomonadati</taxon>
        <taxon>Pseudomonadota</taxon>
        <taxon>Betaproteobacteria</taxon>
        <taxon>Burkholderiales</taxon>
        <taxon>Burkholderiaceae</taxon>
        <taxon>Burkholderia</taxon>
        <taxon>Burkholderia cepacia complex</taxon>
    </lineage>
</organism>
<name>A0ABY6XY75_9BURK</name>
<keyword evidence="2" id="KW-1185">Reference proteome</keyword>
<sequence>MDKPEIDWKKAPKNARWWAIDENGEARWYMTPDVAPFTNFWFAEEKPAPRFGFVGDWRTSLTERPCAQSVTGAKINVSQTSQNSTKPK</sequence>
<dbReference type="Proteomes" id="UP000494120">
    <property type="component" value="Unassembled WGS sequence"/>
</dbReference>
<comment type="caution">
    <text evidence="1">The sequence shown here is derived from an EMBL/GenBank/DDBJ whole genome shotgun (WGS) entry which is preliminary data.</text>
</comment>
<protein>
    <submittedName>
        <fullName evidence="1">Phage-related gp54 protein</fullName>
    </submittedName>
</protein>